<dbReference type="HOGENOM" id="CLU_117070_0_0_5"/>
<keyword evidence="2" id="KW-1185">Reference proteome</keyword>
<name>N6ULN0_9HYPH</name>
<proteinExistence type="predicted"/>
<gene>
    <name evidence="1" type="ORF">BBbe_08110</name>
</gene>
<dbReference type="AlphaFoldDB" id="N6ULN0"/>
<evidence type="ECO:0008006" key="3">
    <source>
        <dbReference type="Google" id="ProtNLM"/>
    </source>
</evidence>
<dbReference type="EMBL" id="AGWA01000007">
    <property type="protein sequence ID" value="ENN91118.1"/>
    <property type="molecule type" value="Genomic_DNA"/>
</dbReference>
<dbReference type="Proteomes" id="UP000014038">
    <property type="component" value="Chromosome"/>
</dbReference>
<evidence type="ECO:0000313" key="1">
    <source>
        <dbReference type="EMBL" id="ENN91118.1"/>
    </source>
</evidence>
<organism evidence="1 2">
    <name type="scientific">Bartonella bovis 91-4</name>
    <dbReference type="NCBI Taxonomy" id="1094491"/>
    <lineage>
        <taxon>Bacteria</taxon>
        <taxon>Pseudomonadati</taxon>
        <taxon>Pseudomonadota</taxon>
        <taxon>Alphaproteobacteria</taxon>
        <taxon>Hyphomicrobiales</taxon>
        <taxon>Bartonellaceae</taxon>
        <taxon>Bartonella</taxon>
    </lineage>
</organism>
<comment type="caution">
    <text evidence="1">The sequence shown here is derived from an EMBL/GenBank/DDBJ whole genome shotgun (WGS) entry which is preliminary data.</text>
</comment>
<evidence type="ECO:0000313" key="2">
    <source>
        <dbReference type="Proteomes" id="UP000014038"/>
    </source>
</evidence>
<dbReference type="eggNOG" id="ENOG50313WV">
    <property type="taxonomic scope" value="Bacteria"/>
</dbReference>
<protein>
    <recommendedName>
        <fullName evidence="3">Phage protein</fullName>
    </recommendedName>
</protein>
<sequence length="132" mass="14754">MTALEACNRLQRLFSVKASDEQIKKAGFFLSSLRVPANTDPNAVASSYKLTLKHVSAYALAKAVENILTGQVEEMSKVFMPTCAELVSYCQKLESDVLARAWYVHRAIENTQAKALKEQERRENVIPFTKTG</sequence>
<accession>N6ULN0</accession>
<dbReference type="PATRIC" id="fig|1094491.5.peg.874"/>
<reference evidence="1 2" key="1">
    <citation type="journal article" date="2013" name="PLoS Genet.">
        <title>A gene transfer agent and a dynamic repertoire of secretion systems hold the keys to the explosive radiation of the emerging pathogen Bartonella.</title>
        <authorList>
            <person name="Guy L."/>
            <person name="Nystedt B."/>
            <person name="Toft C."/>
            <person name="Zaremba-Niedzwiedzka K."/>
            <person name="Berglund E.C."/>
            <person name="Granberg F."/>
            <person name="Naslund K."/>
            <person name="Eriksson A.S."/>
            <person name="Andersson S.G."/>
        </authorList>
    </citation>
    <scope>NUCLEOTIDE SEQUENCE [LARGE SCALE GENOMIC DNA]</scope>
    <source>
        <strain evidence="1 2">91-4</strain>
    </source>
</reference>
<dbReference type="STRING" id="1094491.BBbe_08110"/>